<gene>
    <name evidence="2" type="ORF">E5288_WYG022239</name>
</gene>
<accession>A0A6B0S0M0</accession>
<organism evidence="2 3">
    <name type="scientific">Bos mutus</name>
    <name type="common">wild yak</name>
    <dbReference type="NCBI Taxonomy" id="72004"/>
    <lineage>
        <taxon>Eukaryota</taxon>
        <taxon>Metazoa</taxon>
        <taxon>Chordata</taxon>
        <taxon>Craniata</taxon>
        <taxon>Vertebrata</taxon>
        <taxon>Euteleostomi</taxon>
        <taxon>Mammalia</taxon>
        <taxon>Eutheria</taxon>
        <taxon>Laurasiatheria</taxon>
        <taxon>Artiodactyla</taxon>
        <taxon>Ruminantia</taxon>
        <taxon>Pecora</taxon>
        <taxon>Bovidae</taxon>
        <taxon>Bovinae</taxon>
        <taxon>Bos</taxon>
    </lineage>
</organism>
<dbReference type="EMBL" id="VBQZ03000151">
    <property type="protein sequence ID" value="MXQ96008.1"/>
    <property type="molecule type" value="Genomic_DNA"/>
</dbReference>
<name>A0A6B0S0M0_9CETA</name>
<evidence type="ECO:0000313" key="3">
    <source>
        <dbReference type="Proteomes" id="UP000322234"/>
    </source>
</evidence>
<evidence type="ECO:0000256" key="1">
    <source>
        <dbReference type="SAM" id="MobiDB-lite"/>
    </source>
</evidence>
<feature type="region of interest" description="Disordered" evidence="1">
    <location>
        <begin position="44"/>
        <end position="68"/>
    </location>
</feature>
<proteinExistence type="predicted"/>
<protein>
    <submittedName>
        <fullName evidence="2">Uncharacterized protein</fullName>
    </submittedName>
</protein>
<reference evidence="2" key="1">
    <citation type="submission" date="2019-10" db="EMBL/GenBank/DDBJ databases">
        <title>The sequence and de novo assembly of the wild yak genome.</title>
        <authorList>
            <person name="Liu Y."/>
        </authorList>
    </citation>
    <scope>NUCLEOTIDE SEQUENCE [LARGE SCALE GENOMIC DNA]</scope>
    <source>
        <strain evidence="2">WY2019</strain>
    </source>
</reference>
<sequence>MPGYWSLKEIRAGTPAKSEREHAGKGDHIRGECYMTIGKFPKPEMPTVVESDTTSFESLGGEMVPRKRLMGEPEARFGNRQGSTGGSAFLRGAAAAPTTTPGPSADPMSWDWKRSASGLLVVSTAVVTPYVTELTGQASLSICSKHQGPLPMETVNTTD</sequence>
<comment type="caution">
    <text evidence="2">The sequence shown here is derived from an EMBL/GenBank/DDBJ whole genome shotgun (WGS) entry which is preliminary data.</text>
</comment>
<evidence type="ECO:0000313" key="2">
    <source>
        <dbReference type="EMBL" id="MXQ96008.1"/>
    </source>
</evidence>
<dbReference type="AlphaFoldDB" id="A0A6B0S0M0"/>
<keyword evidence="3" id="KW-1185">Reference proteome</keyword>
<dbReference type="Proteomes" id="UP000322234">
    <property type="component" value="Unassembled WGS sequence"/>
</dbReference>